<dbReference type="SMART" id="SM00184">
    <property type="entry name" value="RING"/>
    <property type="match status" value="1"/>
</dbReference>
<sequence length="193" mass="22148">MDMDPFITLQRTETEGLLQTQASTTIEPSSTLKTLTLAQRLYEQRFNCVVCLDAKLEMVYGMCQHKVCADCLYRKDGILKGSMDRCPLCTMDYSFPYRRPDIPDDNIQAQKCLGVRECPNAGCSFQTWQWEMEDHVKICQHSEKRASSKQAVVSKATPSAARRKAKTKRAHVRSPYRRSPRFSVAENQEMSHE</sequence>
<dbReference type="InterPro" id="IPR001841">
    <property type="entry name" value="Znf_RING"/>
</dbReference>
<dbReference type="Gene3D" id="3.30.40.10">
    <property type="entry name" value="Zinc/RING finger domain, C3HC4 (zinc finger)"/>
    <property type="match status" value="1"/>
</dbReference>
<evidence type="ECO:0000256" key="1">
    <source>
        <dbReference type="ARBA" id="ARBA00022723"/>
    </source>
</evidence>
<dbReference type="InterPro" id="IPR013083">
    <property type="entry name" value="Znf_RING/FYVE/PHD"/>
</dbReference>
<reference evidence="8" key="1">
    <citation type="submission" date="2025-08" db="UniProtKB">
        <authorList>
            <consortium name="RefSeq"/>
        </authorList>
    </citation>
    <scope>IDENTIFICATION</scope>
</reference>
<organism evidence="7 8">
    <name type="scientific">Aplysia californica</name>
    <name type="common">California sea hare</name>
    <dbReference type="NCBI Taxonomy" id="6500"/>
    <lineage>
        <taxon>Eukaryota</taxon>
        <taxon>Metazoa</taxon>
        <taxon>Spiralia</taxon>
        <taxon>Lophotrochozoa</taxon>
        <taxon>Mollusca</taxon>
        <taxon>Gastropoda</taxon>
        <taxon>Heterobranchia</taxon>
        <taxon>Euthyneura</taxon>
        <taxon>Tectipleura</taxon>
        <taxon>Aplysiida</taxon>
        <taxon>Aplysioidea</taxon>
        <taxon>Aplysiidae</taxon>
        <taxon>Aplysia</taxon>
    </lineage>
</organism>
<name>A0ABM0K4W9_APLCA</name>
<evidence type="ECO:0000313" key="8">
    <source>
        <dbReference type="RefSeq" id="XP_005108832.1"/>
    </source>
</evidence>
<keyword evidence="8" id="KW-0675">Receptor</keyword>
<gene>
    <name evidence="8" type="primary">LOC101856131</name>
</gene>
<evidence type="ECO:0000256" key="4">
    <source>
        <dbReference type="PROSITE-ProRule" id="PRU00175"/>
    </source>
</evidence>
<dbReference type="InterPro" id="IPR017907">
    <property type="entry name" value="Znf_RING_CS"/>
</dbReference>
<keyword evidence="2 4" id="KW-0863">Zinc-finger</keyword>
<feature type="domain" description="RING-type" evidence="6">
    <location>
        <begin position="48"/>
        <end position="90"/>
    </location>
</feature>
<feature type="region of interest" description="Disordered" evidence="5">
    <location>
        <begin position="147"/>
        <end position="193"/>
    </location>
</feature>
<accession>A0ABM0K4W9</accession>
<proteinExistence type="predicted"/>
<evidence type="ECO:0000259" key="6">
    <source>
        <dbReference type="PROSITE" id="PS50089"/>
    </source>
</evidence>
<dbReference type="SUPFAM" id="SSF57850">
    <property type="entry name" value="RING/U-box"/>
    <property type="match status" value="1"/>
</dbReference>
<keyword evidence="1" id="KW-0479">Metal-binding</keyword>
<keyword evidence="7" id="KW-1185">Reference proteome</keyword>
<evidence type="ECO:0000256" key="3">
    <source>
        <dbReference type="ARBA" id="ARBA00022833"/>
    </source>
</evidence>
<dbReference type="Proteomes" id="UP000694888">
    <property type="component" value="Unplaced"/>
</dbReference>
<evidence type="ECO:0000256" key="2">
    <source>
        <dbReference type="ARBA" id="ARBA00022771"/>
    </source>
</evidence>
<dbReference type="GeneID" id="101856131"/>
<dbReference type="PROSITE" id="PS50089">
    <property type="entry name" value="ZF_RING_2"/>
    <property type="match status" value="1"/>
</dbReference>
<evidence type="ECO:0000313" key="7">
    <source>
        <dbReference type="Proteomes" id="UP000694888"/>
    </source>
</evidence>
<evidence type="ECO:0000256" key="5">
    <source>
        <dbReference type="SAM" id="MobiDB-lite"/>
    </source>
</evidence>
<keyword evidence="3" id="KW-0862">Zinc</keyword>
<protein>
    <submittedName>
        <fullName evidence="8">TNF receptor-associated factor 6-A</fullName>
    </submittedName>
</protein>
<dbReference type="PROSITE" id="PS00518">
    <property type="entry name" value="ZF_RING_1"/>
    <property type="match status" value="1"/>
</dbReference>
<feature type="compositionally biased region" description="Basic residues" evidence="5">
    <location>
        <begin position="161"/>
        <end position="180"/>
    </location>
</feature>
<dbReference type="RefSeq" id="XP_005108832.1">
    <property type="nucleotide sequence ID" value="XM_005108775.3"/>
</dbReference>